<dbReference type="Proteomes" id="UP000789920">
    <property type="component" value="Unassembled WGS sequence"/>
</dbReference>
<organism evidence="1 2">
    <name type="scientific">Racocetra persica</name>
    <dbReference type="NCBI Taxonomy" id="160502"/>
    <lineage>
        <taxon>Eukaryota</taxon>
        <taxon>Fungi</taxon>
        <taxon>Fungi incertae sedis</taxon>
        <taxon>Mucoromycota</taxon>
        <taxon>Glomeromycotina</taxon>
        <taxon>Glomeromycetes</taxon>
        <taxon>Diversisporales</taxon>
        <taxon>Gigasporaceae</taxon>
        <taxon>Racocetra</taxon>
    </lineage>
</organism>
<evidence type="ECO:0000313" key="2">
    <source>
        <dbReference type="Proteomes" id="UP000789920"/>
    </source>
</evidence>
<sequence length="46" mass="5263">YSKWCKKCNTTNIDNKKCTCPKCNEKLDTLAVLQAESTKELTQLLI</sequence>
<evidence type="ECO:0000313" key="1">
    <source>
        <dbReference type="EMBL" id="CAG8753426.1"/>
    </source>
</evidence>
<proteinExistence type="predicted"/>
<protein>
    <submittedName>
        <fullName evidence="1">20956_t:CDS:1</fullName>
    </submittedName>
</protein>
<dbReference type="EMBL" id="CAJVQC010033227">
    <property type="protein sequence ID" value="CAG8753426.1"/>
    <property type="molecule type" value="Genomic_DNA"/>
</dbReference>
<reference evidence="1" key="1">
    <citation type="submission" date="2021-06" db="EMBL/GenBank/DDBJ databases">
        <authorList>
            <person name="Kallberg Y."/>
            <person name="Tangrot J."/>
            <person name="Rosling A."/>
        </authorList>
    </citation>
    <scope>NUCLEOTIDE SEQUENCE</scope>
    <source>
        <strain evidence="1">MA461A</strain>
    </source>
</reference>
<comment type="caution">
    <text evidence="1">The sequence shown here is derived from an EMBL/GenBank/DDBJ whole genome shotgun (WGS) entry which is preliminary data.</text>
</comment>
<accession>A0ACA9QIV0</accession>
<name>A0ACA9QIV0_9GLOM</name>
<keyword evidence="2" id="KW-1185">Reference proteome</keyword>
<feature type="non-terminal residue" evidence="1">
    <location>
        <position position="1"/>
    </location>
</feature>
<gene>
    <name evidence="1" type="ORF">RPERSI_LOCUS14434</name>
</gene>